<dbReference type="PANTHER" id="PTHR30619:SF7">
    <property type="entry name" value="BETA-LACTAMASE DOMAIN PROTEIN"/>
    <property type="match status" value="1"/>
</dbReference>
<evidence type="ECO:0000313" key="9">
    <source>
        <dbReference type="Proteomes" id="UP000294697"/>
    </source>
</evidence>
<evidence type="ECO:0000256" key="2">
    <source>
        <dbReference type="ARBA" id="ARBA00022475"/>
    </source>
</evidence>
<feature type="transmembrane region" description="Helical" evidence="6">
    <location>
        <begin position="465"/>
        <end position="482"/>
    </location>
</feature>
<dbReference type="Pfam" id="PF13567">
    <property type="entry name" value="DUF4131"/>
    <property type="match status" value="1"/>
</dbReference>
<dbReference type="Pfam" id="PF03772">
    <property type="entry name" value="Competence"/>
    <property type="match status" value="1"/>
</dbReference>
<dbReference type="GO" id="GO:0030420">
    <property type="term" value="P:establishment of competence for transformation"/>
    <property type="evidence" value="ECO:0007669"/>
    <property type="project" value="InterPro"/>
</dbReference>
<evidence type="ECO:0000259" key="7">
    <source>
        <dbReference type="SMART" id="SM00849"/>
    </source>
</evidence>
<dbReference type="InterPro" id="IPR035681">
    <property type="entry name" value="ComA-like_MBL"/>
</dbReference>
<organism evidence="8 9">
    <name type="scientific">Halanaerobium saccharolyticum</name>
    <dbReference type="NCBI Taxonomy" id="43595"/>
    <lineage>
        <taxon>Bacteria</taxon>
        <taxon>Bacillati</taxon>
        <taxon>Bacillota</taxon>
        <taxon>Clostridia</taxon>
        <taxon>Halanaerobiales</taxon>
        <taxon>Halanaerobiaceae</taxon>
        <taxon>Halanaerobium</taxon>
    </lineage>
</organism>
<feature type="transmembrane region" description="Helical" evidence="6">
    <location>
        <begin position="402"/>
        <end position="421"/>
    </location>
</feature>
<dbReference type="NCBIfam" id="TIGR00360">
    <property type="entry name" value="ComEC_N-term"/>
    <property type="match status" value="1"/>
</dbReference>
<dbReference type="Proteomes" id="UP000294697">
    <property type="component" value="Unassembled WGS sequence"/>
</dbReference>
<dbReference type="CDD" id="cd07731">
    <property type="entry name" value="ComA-like_MBL-fold"/>
    <property type="match status" value="1"/>
</dbReference>
<keyword evidence="4 6" id="KW-1133">Transmembrane helix</keyword>
<evidence type="ECO:0000256" key="6">
    <source>
        <dbReference type="SAM" id="Phobius"/>
    </source>
</evidence>
<dbReference type="Pfam" id="PF00753">
    <property type="entry name" value="Lactamase_B"/>
    <property type="match status" value="1"/>
</dbReference>
<dbReference type="GO" id="GO:0005886">
    <property type="term" value="C:plasma membrane"/>
    <property type="evidence" value="ECO:0007669"/>
    <property type="project" value="UniProtKB-SubCell"/>
</dbReference>
<dbReference type="AlphaFoldDB" id="A0A4R7Z4S6"/>
<keyword evidence="3 6" id="KW-0812">Transmembrane</keyword>
<feature type="transmembrane region" description="Helical" evidence="6">
    <location>
        <begin position="60"/>
        <end position="78"/>
    </location>
</feature>
<dbReference type="InterPro" id="IPR001279">
    <property type="entry name" value="Metallo-B-lactamas"/>
</dbReference>
<dbReference type="NCBIfam" id="TIGR00361">
    <property type="entry name" value="ComEC_Rec2"/>
    <property type="match status" value="1"/>
</dbReference>
<feature type="transmembrane region" description="Helical" evidence="6">
    <location>
        <begin position="367"/>
        <end position="390"/>
    </location>
</feature>
<keyword evidence="5 6" id="KW-0472">Membrane</keyword>
<feature type="transmembrane region" description="Helical" evidence="6">
    <location>
        <begin position="428"/>
        <end position="445"/>
    </location>
</feature>
<dbReference type="InterPro" id="IPR025405">
    <property type="entry name" value="DUF4131"/>
</dbReference>
<dbReference type="PANTHER" id="PTHR30619">
    <property type="entry name" value="DNA INTERNALIZATION/COMPETENCE PROTEIN COMEC/REC2"/>
    <property type="match status" value="1"/>
</dbReference>
<dbReference type="SMART" id="SM00849">
    <property type="entry name" value="Lactamase_B"/>
    <property type="match status" value="1"/>
</dbReference>
<dbReference type="SUPFAM" id="SSF56281">
    <property type="entry name" value="Metallo-hydrolase/oxidoreductase"/>
    <property type="match status" value="1"/>
</dbReference>
<comment type="subcellular location">
    <subcellularLocation>
        <location evidence="1">Cell membrane</location>
        <topology evidence="1">Multi-pass membrane protein</topology>
    </subcellularLocation>
</comment>
<reference evidence="8 9" key="1">
    <citation type="submission" date="2019-03" db="EMBL/GenBank/DDBJ databases">
        <title>Subsurface microbial communities from deep shales in Ohio and West Virginia, USA.</title>
        <authorList>
            <person name="Wrighton K."/>
        </authorList>
    </citation>
    <scope>NUCLEOTIDE SEQUENCE [LARGE SCALE GENOMIC DNA]</scope>
    <source>
        <strain evidence="8 9">MSL9.2</strain>
    </source>
</reference>
<dbReference type="InterPro" id="IPR004797">
    <property type="entry name" value="Competence_ComEC/Rec2"/>
</dbReference>
<feature type="transmembrane region" description="Helical" evidence="6">
    <location>
        <begin position="341"/>
        <end position="360"/>
    </location>
</feature>
<dbReference type="InterPro" id="IPR036866">
    <property type="entry name" value="RibonucZ/Hydroxyglut_hydro"/>
</dbReference>
<dbReference type="RefSeq" id="WP_111571624.1">
    <property type="nucleotide sequence ID" value="NZ_QLME01000005.1"/>
</dbReference>
<dbReference type="Gene3D" id="3.60.15.10">
    <property type="entry name" value="Ribonuclease Z/Hydroxyacylglutathione hydrolase-like"/>
    <property type="match status" value="1"/>
</dbReference>
<comment type="caution">
    <text evidence="8">The sequence shown here is derived from an EMBL/GenBank/DDBJ whole genome shotgun (WGS) entry which is preliminary data.</text>
</comment>
<feature type="transmembrane region" description="Helical" evidence="6">
    <location>
        <begin position="494"/>
        <end position="514"/>
    </location>
</feature>
<evidence type="ECO:0000256" key="5">
    <source>
        <dbReference type="ARBA" id="ARBA00023136"/>
    </source>
</evidence>
<protein>
    <submittedName>
        <fullName evidence="8">Competence protein ComEC</fullName>
    </submittedName>
</protein>
<keyword evidence="2" id="KW-1003">Cell membrane</keyword>
<name>A0A4R7Z4S6_9FIRM</name>
<feature type="transmembrane region" description="Helical" evidence="6">
    <location>
        <begin position="251"/>
        <end position="271"/>
    </location>
</feature>
<feature type="transmembrane region" description="Helical" evidence="6">
    <location>
        <begin position="7"/>
        <end position="26"/>
    </location>
</feature>
<dbReference type="InterPro" id="IPR004477">
    <property type="entry name" value="ComEC_N"/>
</dbReference>
<evidence type="ECO:0000256" key="1">
    <source>
        <dbReference type="ARBA" id="ARBA00004651"/>
    </source>
</evidence>
<feature type="transmembrane region" description="Helical" evidence="6">
    <location>
        <begin position="283"/>
        <end position="313"/>
    </location>
</feature>
<sequence length="775" mass="87766">MKIIRRPAFYLAASLTAGIFSSYFLLKHNLIFSLKIFLIIETAYLCFYTVFKLNMSKKSIYTWLTILFLLLGSLLFSYQEYQYWSKYSLYNFAESGLSQMLAEVKIDPGDLEGAKVYLKAYSVNGKKVKYGSVILNSEELKRFNDGDLINLDLELTEPAPALNPGSFSYLEYLKKKGVYLQGWNPRNISLIRKNKSLKNMIIKGKKSLLNNINQLFTEANAAFIKAILLGEKEYLSYEQESLLRNSGASHLLAISGLHMGILILTFSFILFKICSEKRNALHLLSFLTIVYIILVGAAVSIIRAALLALLFLWSDEFNREGDFLNIISLTLFINLLVNPQALFTVSLQLSYILVLALFYLTPVLNQWLPGLLAVSIAAQLASLAITAYYFNEYAFIALVTNLWAIPFITVLLPIIFVLLLLSLLSLNFFSPLAILIESGLKLLFYGFKVMTLIQGRPLVIARPKLITLFFYYLCLFAIPFIYRKRYIYLKARKYKFWQKAAPISLLLIIAFLFYNPASDNLEINFLAVGQGDGIFIQFPGGKNMLIDTGPPGSDGRNIEYSIISYLNYLGISSLDYLMISHFDADHAGGLPHLLQRKKVKNILIPPYNQKTKLHQQLAAGLSESNSKLYFLTAGTNFKIAGCSLEILNPESEKIKEDRNKNSIVFLLRYRKNKFLFTGDLSKAGEARIVKDYNLTKIDVLKAGHHGSKTSSGEILLDAVRPELAVISVGRNNFGHPSAEVIKRFKRKSINYLRTDQKGMIKLISDGQNIYLKCFR</sequence>
<accession>A0A4R7Z4S6</accession>
<evidence type="ECO:0000313" key="8">
    <source>
        <dbReference type="EMBL" id="TDW05273.1"/>
    </source>
</evidence>
<dbReference type="OrthoDB" id="9761531at2"/>
<feature type="transmembrane region" description="Helical" evidence="6">
    <location>
        <begin position="32"/>
        <end position="51"/>
    </location>
</feature>
<dbReference type="InterPro" id="IPR052159">
    <property type="entry name" value="Competence_DNA_uptake"/>
</dbReference>
<evidence type="ECO:0000256" key="3">
    <source>
        <dbReference type="ARBA" id="ARBA00022692"/>
    </source>
</evidence>
<gene>
    <name evidence="8" type="ORF">C8C77_10846</name>
</gene>
<feature type="domain" description="Metallo-beta-lactamase" evidence="7">
    <location>
        <begin position="530"/>
        <end position="730"/>
    </location>
</feature>
<proteinExistence type="predicted"/>
<evidence type="ECO:0000256" key="4">
    <source>
        <dbReference type="ARBA" id="ARBA00022989"/>
    </source>
</evidence>
<dbReference type="EMBL" id="SODA01000008">
    <property type="protein sequence ID" value="TDW05273.1"/>
    <property type="molecule type" value="Genomic_DNA"/>
</dbReference>